<proteinExistence type="predicted"/>
<dbReference type="InterPro" id="IPR021675">
    <property type="entry name" value="DUF3261"/>
</dbReference>
<keyword evidence="2" id="KW-1185">Reference proteome</keyword>
<evidence type="ECO:0000313" key="1">
    <source>
        <dbReference type="EMBL" id="WPA92315.1"/>
    </source>
</evidence>
<dbReference type="Pfam" id="PF11659">
    <property type="entry name" value="DUF3261"/>
    <property type="match status" value="1"/>
</dbReference>
<gene>
    <name evidence="1" type="ORF">QS795_000620</name>
</gene>
<evidence type="ECO:0000313" key="2">
    <source>
        <dbReference type="Proteomes" id="UP001302443"/>
    </source>
</evidence>
<organism evidence="1 2">
    <name type="scientific">Providencia zhijiangensis</name>
    <dbReference type="NCBI Taxonomy" id="3053982"/>
    <lineage>
        <taxon>Bacteria</taxon>
        <taxon>Pseudomonadati</taxon>
        <taxon>Pseudomonadota</taxon>
        <taxon>Gammaproteobacteria</taxon>
        <taxon>Enterobacterales</taxon>
        <taxon>Morganellaceae</taxon>
        <taxon>Providencia</taxon>
    </lineage>
</organism>
<sequence>MIRILSLFVFVLITGCVSQTEHTPSAWLKPGVKIELPSPGLDVPMSEQQLLTAKVKGKSHSLIALLDVNQERISLAGLSSLGVRLFLVTYDAGGIRTEQSITLPELPPAEQVLSDIMLSYWPIARWETQLPQGWTLVDKDLVRELRDEQQQLVSQIHYQNIDGQRAPVQIDNQIFSYQITIGHLGAVQ</sequence>
<accession>A0ABZ0N3J2</accession>
<dbReference type="PROSITE" id="PS51257">
    <property type="entry name" value="PROKAR_LIPOPROTEIN"/>
    <property type="match status" value="1"/>
</dbReference>
<reference evidence="1 2" key="1">
    <citation type="submission" date="2023-09" db="EMBL/GenBank/DDBJ databases">
        <title>Genomic Revisitation and Reclassification of the Genus Providencia.</title>
        <authorList>
            <person name="Dong X."/>
        </authorList>
    </citation>
    <scope>NUCLEOTIDE SEQUENCE [LARGE SCALE GENOMIC DNA]</scope>
    <source>
        <strain evidence="1 2">D4759</strain>
    </source>
</reference>
<name>A0ABZ0N3J2_9GAMM</name>
<dbReference type="Proteomes" id="UP001302443">
    <property type="component" value="Chromosome"/>
</dbReference>
<dbReference type="RefSeq" id="WP_318626724.1">
    <property type="nucleotide sequence ID" value="NZ_CP135990.1"/>
</dbReference>
<protein>
    <submittedName>
        <fullName evidence="1">DUF3261 domain-containing protein</fullName>
    </submittedName>
</protein>
<dbReference type="EMBL" id="CP135990">
    <property type="protein sequence ID" value="WPA92315.1"/>
    <property type="molecule type" value="Genomic_DNA"/>
</dbReference>